<reference evidence="2" key="1">
    <citation type="submission" date="2017-04" db="EMBL/GenBank/DDBJ databases">
        <authorList>
            <person name="Varghese N."/>
            <person name="Submissions S."/>
        </authorList>
    </citation>
    <scope>NUCLEOTIDE SEQUENCE [LARGE SCALE GENOMIC DNA]</scope>
    <source>
        <strain evidence="2">DSM 4125</strain>
    </source>
</reference>
<evidence type="ECO:0000313" key="2">
    <source>
        <dbReference type="Proteomes" id="UP000193804"/>
    </source>
</evidence>
<dbReference type="STRING" id="1028.SAMN05661096_00067"/>
<organism evidence="1 2">
    <name type="scientific">Marivirga sericea</name>
    <dbReference type="NCBI Taxonomy" id="1028"/>
    <lineage>
        <taxon>Bacteria</taxon>
        <taxon>Pseudomonadati</taxon>
        <taxon>Bacteroidota</taxon>
        <taxon>Cytophagia</taxon>
        <taxon>Cytophagales</taxon>
        <taxon>Marivirgaceae</taxon>
        <taxon>Marivirga</taxon>
    </lineage>
</organism>
<proteinExistence type="predicted"/>
<dbReference type="EMBL" id="FXAW01000001">
    <property type="protein sequence ID" value="SMG07706.1"/>
    <property type="molecule type" value="Genomic_DNA"/>
</dbReference>
<protein>
    <submittedName>
        <fullName evidence="1">Uncharacterized protein</fullName>
    </submittedName>
</protein>
<dbReference type="Proteomes" id="UP000193804">
    <property type="component" value="Unassembled WGS sequence"/>
</dbReference>
<dbReference type="AlphaFoldDB" id="A0A1X7I152"/>
<name>A0A1X7I152_9BACT</name>
<evidence type="ECO:0000313" key="1">
    <source>
        <dbReference type="EMBL" id="SMG07706.1"/>
    </source>
</evidence>
<keyword evidence="2" id="KW-1185">Reference proteome</keyword>
<accession>A0A1X7I152</accession>
<sequence>MLLFFSNKMRAHTLEQIQLALYSRTTLSGIATHLRNNYINSTESLLTAISSFYDQIREDNQL</sequence>
<gene>
    <name evidence="1" type="ORF">SAMN05661096_00067</name>
</gene>